<dbReference type="InterPro" id="IPR010559">
    <property type="entry name" value="Sig_transdc_His_kin_internal"/>
</dbReference>
<feature type="coiled-coil region" evidence="3">
    <location>
        <begin position="135"/>
        <end position="172"/>
    </location>
</feature>
<keyword evidence="4" id="KW-0472">Membrane</keyword>
<dbReference type="PRINTS" id="PR00344">
    <property type="entry name" value="BCTRLSENSOR"/>
</dbReference>
<dbReference type="Gene3D" id="3.30.565.10">
    <property type="entry name" value="Histidine kinase-like ATPase, C-terminal domain"/>
    <property type="match status" value="1"/>
</dbReference>
<dbReference type="OrthoDB" id="2514702at2"/>
<evidence type="ECO:0000256" key="3">
    <source>
        <dbReference type="SAM" id="Coils"/>
    </source>
</evidence>
<dbReference type="InterPro" id="IPR004358">
    <property type="entry name" value="Sig_transdc_His_kin-like_C"/>
</dbReference>
<evidence type="ECO:0000259" key="5">
    <source>
        <dbReference type="PROSITE" id="PS50109"/>
    </source>
</evidence>
<organism evidence="6 7">
    <name type="scientific">Zemynaea arenosa</name>
    <dbReference type="NCBI Taxonomy" id="2561931"/>
    <lineage>
        <taxon>Bacteria</taxon>
        <taxon>Pseudomonadati</taxon>
        <taxon>Pseudomonadota</taxon>
        <taxon>Betaproteobacteria</taxon>
        <taxon>Burkholderiales</taxon>
        <taxon>Oxalobacteraceae</taxon>
        <taxon>Telluria group</taxon>
        <taxon>Zemynaea</taxon>
    </lineage>
</organism>
<accession>A0A4Y9SHX9</accession>
<feature type="transmembrane region" description="Helical" evidence="4">
    <location>
        <begin position="12"/>
        <end position="31"/>
    </location>
</feature>
<feature type="domain" description="Histidine kinase" evidence="5">
    <location>
        <begin position="193"/>
        <end position="354"/>
    </location>
</feature>
<dbReference type="PANTHER" id="PTHR34220:SF9">
    <property type="entry name" value="SIGNAL TRANSDUCTION HISTIDINE KINASE INTERNAL REGION DOMAIN-CONTAINING PROTEIN"/>
    <property type="match status" value="1"/>
</dbReference>
<dbReference type="AlphaFoldDB" id="A0A4Y9SHX9"/>
<dbReference type="SUPFAM" id="SSF55874">
    <property type="entry name" value="ATPase domain of HSP90 chaperone/DNA topoisomerase II/histidine kinase"/>
    <property type="match status" value="1"/>
</dbReference>
<feature type="transmembrane region" description="Helical" evidence="4">
    <location>
        <begin position="37"/>
        <end position="61"/>
    </location>
</feature>
<dbReference type="GO" id="GO:0016020">
    <property type="term" value="C:membrane"/>
    <property type="evidence" value="ECO:0007669"/>
    <property type="project" value="InterPro"/>
</dbReference>
<proteinExistence type="predicted"/>
<keyword evidence="4" id="KW-0812">Transmembrane</keyword>
<keyword evidence="4" id="KW-1133">Transmembrane helix</keyword>
<dbReference type="Proteomes" id="UP000298438">
    <property type="component" value="Unassembled WGS sequence"/>
</dbReference>
<dbReference type="EC" id="2.7.13.3" evidence="2"/>
<evidence type="ECO:0000313" key="6">
    <source>
        <dbReference type="EMBL" id="TFW21420.1"/>
    </source>
</evidence>
<reference evidence="6 7" key="1">
    <citation type="submission" date="2019-03" db="EMBL/GenBank/DDBJ databases">
        <title>Draft Genome Sequence of Massilia arenosa sp. nov., a Novel Massilia Species Isolated from a Sandy-loam Maize Soil.</title>
        <authorList>
            <person name="Raths R."/>
            <person name="Peta V."/>
            <person name="Bucking H."/>
        </authorList>
    </citation>
    <scope>NUCLEOTIDE SEQUENCE [LARGE SCALE GENOMIC DNA]</scope>
    <source>
        <strain evidence="6 7">MC02</strain>
    </source>
</reference>
<comment type="caution">
    <text evidence="6">The sequence shown here is derived from an EMBL/GenBank/DDBJ whole genome shotgun (WGS) entry which is preliminary data.</text>
</comment>
<dbReference type="Pfam" id="PF02518">
    <property type="entry name" value="HATPase_c"/>
    <property type="match status" value="1"/>
</dbReference>
<comment type="catalytic activity">
    <reaction evidence="1">
        <text>ATP + protein L-histidine = ADP + protein N-phospho-L-histidine.</text>
        <dbReference type="EC" id="2.7.13.3"/>
    </reaction>
</comment>
<keyword evidence="6" id="KW-0808">Transferase</keyword>
<gene>
    <name evidence="6" type="ORF">E4L96_08905</name>
</gene>
<dbReference type="GO" id="GO:0000155">
    <property type="term" value="F:phosphorelay sensor kinase activity"/>
    <property type="evidence" value="ECO:0007669"/>
    <property type="project" value="InterPro"/>
</dbReference>
<dbReference type="InterPro" id="IPR050640">
    <property type="entry name" value="Bact_2-comp_sensor_kinase"/>
</dbReference>
<dbReference type="Pfam" id="PF06580">
    <property type="entry name" value="His_kinase"/>
    <property type="match status" value="1"/>
</dbReference>
<dbReference type="SMART" id="SM00387">
    <property type="entry name" value="HATPase_c"/>
    <property type="match status" value="1"/>
</dbReference>
<dbReference type="EMBL" id="SPVF01000120">
    <property type="protein sequence ID" value="TFW21420.1"/>
    <property type="molecule type" value="Genomic_DNA"/>
</dbReference>
<dbReference type="RefSeq" id="WP_135206864.1">
    <property type="nucleotide sequence ID" value="NZ_SPVF01000120.1"/>
</dbReference>
<dbReference type="InterPro" id="IPR036890">
    <property type="entry name" value="HATPase_C_sf"/>
</dbReference>
<evidence type="ECO:0000256" key="4">
    <source>
        <dbReference type="SAM" id="Phobius"/>
    </source>
</evidence>
<dbReference type="PANTHER" id="PTHR34220">
    <property type="entry name" value="SENSOR HISTIDINE KINASE YPDA"/>
    <property type="match status" value="1"/>
</dbReference>
<sequence length="355" mass="38316">MHSVPVNKLLRDAGYVTIFNVACALAVTFILGSRSTFFENLVFSMCIGYIAFIIIDVLRFLMWGATGRPNWTIFPLILIGAVVIAQMSGTALASWLLGHRNFSLDAFLSGRTFHAGSVFFTLLATAAASIFFSGRERLLKAQAEAANERARAEAVERQAVQAQLQLLQTQLEPHMLFNTLANVQGLIAIDPPRAQEMLDQLIQYLRATLSSSRAQATTLAQEFALMEAYLGLMSIRMGARLNYALELPPALAEARVPPMLLQPLVENAVAHGVEPKVEGGHIAVGARREAERLVLSVTDNGRGLDAPPGKPGTNVGLSNTRARLQALYGERASLSLHAAPDGGCVATITLPIETP</sequence>
<name>A0A4Y9SHX9_9BURK</name>
<dbReference type="InterPro" id="IPR003594">
    <property type="entry name" value="HATPase_dom"/>
</dbReference>
<protein>
    <recommendedName>
        <fullName evidence="2">histidine kinase</fullName>
        <ecNumber evidence="2">2.7.13.3</ecNumber>
    </recommendedName>
</protein>
<evidence type="ECO:0000256" key="2">
    <source>
        <dbReference type="ARBA" id="ARBA00012438"/>
    </source>
</evidence>
<keyword evidence="3" id="KW-0175">Coiled coil</keyword>
<feature type="transmembrane region" description="Helical" evidence="4">
    <location>
        <begin position="113"/>
        <end position="132"/>
    </location>
</feature>
<dbReference type="PROSITE" id="PS50109">
    <property type="entry name" value="HIS_KIN"/>
    <property type="match status" value="1"/>
</dbReference>
<dbReference type="InterPro" id="IPR005467">
    <property type="entry name" value="His_kinase_dom"/>
</dbReference>
<evidence type="ECO:0000313" key="7">
    <source>
        <dbReference type="Proteomes" id="UP000298438"/>
    </source>
</evidence>
<keyword evidence="6" id="KW-0418">Kinase</keyword>
<feature type="transmembrane region" description="Helical" evidence="4">
    <location>
        <begin position="73"/>
        <end position="93"/>
    </location>
</feature>
<evidence type="ECO:0000256" key="1">
    <source>
        <dbReference type="ARBA" id="ARBA00000085"/>
    </source>
</evidence>
<keyword evidence="7" id="KW-1185">Reference proteome</keyword>